<dbReference type="Gene3D" id="3.40.50.150">
    <property type="entry name" value="Vaccinia Virus protein VP39"/>
    <property type="match status" value="1"/>
</dbReference>
<comment type="caution">
    <text evidence="8">The sequence shown here is derived from an EMBL/GenBank/DDBJ whole genome shotgun (WGS) entry which is preliminary data.</text>
</comment>
<gene>
    <name evidence="8" type="ORF">HNR07_003449</name>
</gene>
<dbReference type="PANTHER" id="PTHR33841">
    <property type="entry name" value="DNA METHYLTRANSFERASE YEEA-RELATED"/>
    <property type="match status" value="1"/>
</dbReference>
<dbReference type="GO" id="GO:0006304">
    <property type="term" value="P:DNA modification"/>
    <property type="evidence" value="ECO:0007669"/>
    <property type="project" value="InterPro"/>
</dbReference>
<comment type="catalytic activity">
    <reaction evidence="5">
        <text>a 2'-deoxyadenosine in DNA + S-adenosyl-L-methionine = an N(6)-methyl-2'-deoxyadenosine in DNA + S-adenosyl-L-homocysteine + H(+)</text>
        <dbReference type="Rhea" id="RHEA:15197"/>
        <dbReference type="Rhea" id="RHEA-COMP:12418"/>
        <dbReference type="Rhea" id="RHEA-COMP:12419"/>
        <dbReference type="ChEBI" id="CHEBI:15378"/>
        <dbReference type="ChEBI" id="CHEBI:57856"/>
        <dbReference type="ChEBI" id="CHEBI:59789"/>
        <dbReference type="ChEBI" id="CHEBI:90615"/>
        <dbReference type="ChEBI" id="CHEBI:90616"/>
        <dbReference type="EC" id="2.1.1.72"/>
    </reaction>
</comment>
<feature type="domain" description="Type II methyltransferase M.TaqI-like" evidence="7">
    <location>
        <begin position="667"/>
        <end position="851"/>
    </location>
</feature>
<dbReference type="PROSITE" id="PS00092">
    <property type="entry name" value="N6_MTASE"/>
    <property type="match status" value="1"/>
</dbReference>
<dbReference type="GO" id="GO:0032259">
    <property type="term" value="P:methylation"/>
    <property type="evidence" value="ECO:0007669"/>
    <property type="project" value="UniProtKB-KW"/>
</dbReference>
<dbReference type="Pfam" id="PF07669">
    <property type="entry name" value="Eco57I"/>
    <property type="match status" value="1"/>
</dbReference>
<dbReference type="GO" id="GO:0003676">
    <property type="term" value="F:nucleic acid binding"/>
    <property type="evidence" value="ECO:0007669"/>
    <property type="project" value="InterPro"/>
</dbReference>
<keyword evidence="6" id="KW-0175">Coiled coil</keyword>
<evidence type="ECO:0000259" key="7">
    <source>
        <dbReference type="Pfam" id="PF07669"/>
    </source>
</evidence>
<evidence type="ECO:0000313" key="9">
    <source>
        <dbReference type="Proteomes" id="UP000579647"/>
    </source>
</evidence>
<dbReference type="InterPro" id="IPR050953">
    <property type="entry name" value="N4_N6_ade-DNA_methylase"/>
</dbReference>
<proteinExistence type="predicted"/>
<dbReference type="EMBL" id="JACHDO010000001">
    <property type="protein sequence ID" value="MBB5492312.1"/>
    <property type="molecule type" value="Genomic_DNA"/>
</dbReference>
<keyword evidence="3" id="KW-0808">Transferase</keyword>
<sequence>MDDLLDNANAMDIHWEAPSDAPKTLHVDTVLVGDQPDALEVVLAHAQAKPKAEDIRRLWKARWAMRAAPVALVVQYESAHGNRAAVCGLREDADVVFDFDIGQVERVGIAAFDSPTVPEGERFFQKLLSDPVENQIPGLTNTGLFASHELRTGVPQRPDWQEQKTLAQSLVAHRGTGLLDALGYEASPYRSTGYLLSAKDGPRRAVAVLVEDSEHFDRPSSRLNAESPVLHGLSMAQQQELPWLLLLRGTQLRLYSAKPQVGVGRKGQTETYVELDLALLDEESATYLPLLFHADALSPSGSVDDILQASANHVAALGARLRERIYTEAVPALAVAVASHMGAESENELGEAYHRTLIILFRLLFVAYAEDRGLLPYPGNPRYTRKALKTLAREFVDSPGEEFDAHATDLWNDLLAVWRAINDGNDEWDVPAYNGGLFADDEHHPSGREISQMQLTNAEIGPALRALLVDTSDDGVFGPVDFRSLSVREFGTIYEGLLESSLSIAPTDLTLSKDKSFVPAKAGQKIEVPAGRVYFHNASGKRKATGSYFTKSFAVEHLLDTSLEPALTQHLDRLHALIDQGEEAKAAEAFFDFRVADLAMGSGHFLVAAIDRIERRLAAFLTEHRLPAVTEELERLAQVAREALGDQADQVEIETSMLLRRQIARRCIYGLDLNTMAVELARLGIWIHTFVPGLPMSALDHGLVAGNSLTGMATIEQVLDVLDANRSPGQVSFFAEQIETTLEKARARLLRVGRTAEATKQEVHAAREAHAQALEEAEDAKALLDAAVAVQMGAVPLPMDPEQAIARGRSEETREAVAAVRATHLLYQFPEVFLRPEGGFDVVLGNPPWEKVRWEAAPYWVGVSPGLMALTDKAREKKIEELRAERPMEAEREEQERGERETLQDLFKKAYTLRGGTHLELAQLMLERALRSLSRTGHLGLVLPRQSMVLAGWKKLRGHLVGSHDLRIIQGRNHGEWIFEEVHASYAVILLSVGPRRNRTIEVGVARSPEEVAAVAAGRSISFTTDELGTLSDANVVPWFNEPEDRRVFDIMRVLPRISSGQGWIRASHDARWDFRGSGPDKRLVTPQDASGAWKVLMTRHVDAFTFDDEPHKQFVTDLRPLSELKRGVALTEGAFTLGAGHPLLIFRHPSRSDDSRTLIATALPETGYLHNKGSVHAIMHDITSSPTSRLALVGLVNTLTMDWWARRFVDRHVTSPIINQLRLPAWDSDSIATAAAITGSLLSRGGSTRLAGGIDVTDRHQGTDSVELLAELERLTLRGFGLQQHDLEVIAQDFSTTGLSPELRTALNLGKGTPQ</sequence>
<dbReference type="Proteomes" id="UP000579647">
    <property type="component" value="Unassembled WGS sequence"/>
</dbReference>
<dbReference type="InterPro" id="IPR029063">
    <property type="entry name" value="SAM-dependent_MTases_sf"/>
</dbReference>
<evidence type="ECO:0000313" key="8">
    <source>
        <dbReference type="EMBL" id="MBB5492312.1"/>
    </source>
</evidence>
<keyword evidence="9" id="KW-1185">Reference proteome</keyword>
<evidence type="ECO:0000256" key="6">
    <source>
        <dbReference type="SAM" id="Coils"/>
    </source>
</evidence>
<reference evidence="8 9" key="1">
    <citation type="submission" date="2020-08" db="EMBL/GenBank/DDBJ databases">
        <title>Sequencing the genomes of 1000 actinobacteria strains.</title>
        <authorList>
            <person name="Klenk H.-P."/>
        </authorList>
    </citation>
    <scope>NUCLEOTIDE SEQUENCE [LARGE SCALE GENOMIC DNA]</scope>
    <source>
        <strain evidence="8 9">DSM 44598</strain>
    </source>
</reference>
<dbReference type="InterPro" id="IPR011639">
    <property type="entry name" value="MethylTrfase_TaqI-like_dom"/>
</dbReference>
<evidence type="ECO:0000256" key="3">
    <source>
        <dbReference type="ARBA" id="ARBA00022679"/>
    </source>
</evidence>
<dbReference type="EC" id="2.1.1.72" evidence="1"/>
<protein>
    <recommendedName>
        <fullName evidence="1">site-specific DNA-methyltransferase (adenine-specific)</fullName>
        <ecNumber evidence="1">2.1.1.72</ecNumber>
    </recommendedName>
</protein>
<organism evidence="8 9">
    <name type="scientific">Nocardiopsis metallicus</name>
    <dbReference type="NCBI Taxonomy" id="179819"/>
    <lineage>
        <taxon>Bacteria</taxon>
        <taxon>Bacillati</taxon>
        <taxon>Actinomycetota</taxon>
        <taxon>Actinomycetes</taxon>
        <taxon>Streptosporangiales</taxon>
        <taxon>Nocardiopsidaceae</taxon>
        <taxon>Nocardiopsis</taxon>
    </lineage>
</organism>
<accession>A0A840W8E0</accession>
<dbReference type="InterPro" id="IPR002052">
    <property type="entry name" value="DNA_methylase_N6_adenine_CS"/>
</dbReference>
<dbReference type="GO" id="GO:0009007">
    <property type="term" value="F:site-specific DNA-methyltransferase (adenine-specific) activity"/>
    <property type="evidence" value="ECO:0007669"/>
    <property type="project" value="UniProtKB-EC"/>
</dbReference>
<evidence type="ECO:0000256" key="5">
    <source>
        <dbReference type="ARBA" id="ARBA00047942"/>
    </source>
</evidence>
<evidence type="ECO:0000256" key="4">
    <source>
        <dbReference type="ARBA" id="ARBA00022691"/>
    </source>
</evidence>
<dbReference type="PANTHER" id="PTHR33841:SF1">
    <property type="entry name" value="DNA METHYLTRANSFERASE A"/>
    <property type="match status" value="1"/>
</dbReference>
<keyword evidence="4" id="KW-0949">S-adenosyl-L-methionine</keyword>
<keyword evidence="2" id="KW-0489">Methyltransferase</keyword>
<evidence type="ECO:0000256" key="2">
    <source>
        <dbReference type="ARBA" id="ARBA00022603"/>
    </source>
</evidence>
<dbReference type="RefSeq" id="WP_221318849.1">
    <property type="nucleotide sequence ID" value="NZ_BAAAKM010000168.1"/>
</dbReference>
<evidence type="ECO:0000256" key="1">
    <source>
        <dbReference type="ARBA" id="ARBA00011900"/>
    </source>
</evidence>
<name>A0A840W8E0_9ACTN</name>
<feature type="coiled-coil region" evidence="6">
    <location>
        <begin position="756"/>
        <end position="783"/>
    </location>
</feature>
<dbReference type="PRINTS" id="PR00507">
    <property type="entry name" value="N12N6MTFRASE"/>
</dbReference>
<dbReference type="SUPFAM" id="SSF53335">
    <property type="entry name" value="S-adenosyl-L-methionine-dependent methyltransferases"/>
    <property type="match status" value="1"/>
</dbReference>